<dbReference type="PROSITE" id="PS51900">
    <property type="entry name" value="CB"/>
    <property type="match status" value="1"/>
</dbReference>
<dbReference type="InterPro" id="IPR010998">
    <property type="entry name" value="Integrase_recombinase_N"/>
</dbReference>
<dbReference type="InterPro" id="IPR050090">
    <property type="entry name" value="Tyrosine_recombinase_XerCD"/>
</dbReference>
<evidence type="ECO:0000313" key="10">
    <source>
        <dbReference type="Proteomes" id="UP000190016"/>
    </source>
</evidence>
<evidence type="ECO:0000256" key="4">
    <source>
        <dbReference type="ARBA" id="ARBA00023172"/>
    </source>
</evidence>
<dbReference type="Gene3D" id="1.10.150.130">
    <property type="match status" value="1"/>
</dbReference>
<evidence type="ECO:0000256" key="2">
    <source>
        <dbReference type="ARBA" id="ARBA00022908"/>
    </source>
</evidence>
<dbReference type="PROSITE" id="PS51898">
    <property type="entry name" value="TYR_RECOMBINASE"/>
    <property type="match status" value="1"/>
</dbReference>
<dbReference type="GO" id="GO:0003677">
    <property type="term" value="F:DNA binding"/>
    <property type="evidence" value="ECO:0007669"/>
    <property type="project" value="UniProtKB-UniRule"/>
</dbReference>
<evidence type="ECO:0000313" key="8">
    <source>
        <dbReference type="EMBL" id="OPB75974.1"/>
    </source>
</evidence>
<evidence type="ECO:0000259" key="7">
    <source>
        <dbReference type="PROSITE" id="PS51900"/>
    </source>
</evidence>
<dbReference type="GO" id="GO:0015074">
    <property type="term" value="P:DNA integration"/>
    <property type="evidence" value="ECO:0007669"/>
    <property type="project" value="UniProtKB-KW"/>
</dbReference>
<proteinExistence type="inferred from homology"/>
<protein>
    <recommendedName>
        <fullName evidence="12">Tyr recombinase domain-containing protein</fullName>
    </recommendedName>
</protein>
<dbReference type="KEGG" id="ego:BBD34_14840"/>
<gene>
    <name evidence="8" type="ORF">BAY32_04210</name>
    <name evidence="9" type="ORF">BB021_14890</name>
</gene>
<dbReference type="EMBL" id="MBDS01000019">
    <property type="protein sequence ID" value="OPB84641.1"/>
    <property type="molecule type" value="Genomic_DNA"/>
</dbReference>
<accession>A0AAJ3NCR1</accession>
<keyword evidence="10" id="KW-1185">Reference proteome</keyword>
<dbReference type="GO" id="GO:0006310">
    <property type="term" value="P:DNA recombination"/>
    <property type="evidence" value="ECO:0007669"/>
    <property type="project" value="UniProtKB-KW"/>
</dbReference>
<evidence type="ECO:0000313" key="9">
    <source>
        <dbReference type="EMBL" id="OPB84641.1"/>
    </source>
</evidence>
<dbReference type="Proteomes" id="UP000190016">
    <property type="component" value="Unassembled WGS sequence"/>
</dbReference>
<dbReference type="InterPro" id="IPR002104">
    <property type="entry name" value="Integrase_catalytic"/>
</dbReference>
<dbReference type="InterPro" id="IPR013762">
    <property type="entry name" value="Integrase-like_cat_sf"/>
</dbReference>
<evidence type="ECO:0000313" key="11">
    <source>
        <dbReference type="Proteomes" id="UP000190816"/>
    </source>
</evidence>
<evidence type="ECO:0000256" key="1">
    <source>
        <dbReference type="ARBA" id="ARBA00008857"/>
    </source>
</evidence>
<reference evidence="9 10" key="2">
    <citation type="submission" date="2016-07" db="EMBL/GenBank/DDBJ databases">
        <title>Revisiting the Taxonomy of the Elizabethkingia Genus based on Whole-Genome Sequencing, Optical Mapping, and MALDI-TOF.</title>
        <authorList>
            <person name="Nicholson A.C."/>
        </authorList>
    </citation>
    <scope>NUCLEOTIDE SEQUENCE [LARGE SCALE GENOMIC DNA]</scope>
    <source>
        <strain evidence="9 10">C1558</strain>
    </source>
</reference>
<evidence type="ECO:0008006" key="12">
    <source>
        <dbReference type="Google" id="ProtNLM"/>
    </source>
</evidence>
<dbReference type="PANTHER" id="PTHR30349">
    <property type="entry name" value="PHAGE INTEGRASE-RELATED"/>
    <property type="match status" value="1"/>
</dbReference>
<keyword evidence="3 5" id="KW-0238">DNA-binding</keyword>
<sequence>MKKRELHCTTPKIVSYPVDGIEKPKRWYVYFRITIDGKRYIRRYSHGINDFDTFELRLKEANKLKKELTNNLANGLIPNEIIEEIEKSNKQSNIPIFEESDISLIEALNKAFIERSKKLSPKSQSDYKGSLDCLIEEINYKNWNELKLKDSSKMHFRQCLEVVKEKRKWSNRTYNNNLGYIKSVLQECVDMEMIKINPMMKAPTLKQEQSSLHDPPTEKEFRKIKNQLLSNHPNLWNAFCFQYHTGIRPGEILDLQLKHIDLEQRIIIILPENNKSRTKIRYVPMNSYLYDLLINIGIQRYDNEYFLFGTPVPYGAKLPKDRTFKPNKYPIKRKTLSNLWKILIKDGLGINRTFYSGKKLSANHKIEDGMSEDALRHLFGHSSTMMTNIYITEKRNVYKNQVNNHSRKI</sequence>
<dbReference type="InterPro" id="IPR011010">
    <property type="entry name" value="DNA_brk_join_enz"/>
</dbReference>
<organism evidence="8 11">
    <name type="scientific">Elizabethkingia ursingii</name>
    <dbReference type="NCBI Taxonomy" id="1756150"/>
    <lineage>
        <taxon>Bacteria</taxon>
        <taxon>Pseudomonadati</taxon>
        <taxon>Bacteroidota</taxon>
        <taxon>Flavobacteriia</taxon>
        <taxon>Flavobacteriales</taxon>
        <taxon>Weeksellaceae</taxon>
        <taxon>Elizabethkingia</taxon>
    </lineage>
</organism>
<evidence type="ECO:0000256" key="3">
    <source>
        <dbReference type="ARBA" id="ARBA00023125"/>
    </source>
</evidence>
<evidence type="ECO:0000259" key="6">
    <source>
        <dbReference type="PROSITE" id="PS51898"/>
    </source>
</evidence>
<comment type="caution">
    <text evidence="8">The sequence shown here is derived from an EMBL/GenBank/DDBJ whole genome shotgun (WGS) entry which is preliminary data.</text>
</comment>
<dbReference type="SUPFAM" id="SSF56349">
    <property type="entry name" value="DNA breaking-rejoining enzymes"/>
    <property type="match status" value="1"/>
</dbReference>
<keyword evidence="2" id="KW-0229">DNA integration</keyword>
<dbReference type="CDD" id="cd00397">
    <property type="entry name" value="DNA_BRE_C"/>
    <property type="match status" value="1"/>
</dbReference>
<feature type="domain" description="Core-binding (CB)" evidence="7">
    <location>
        <begin position="103"/>
        <end position="189"/>
    </location>
</feature>
<dbReference type="Gene3D" id="1.10.443.10">
    <property type="entry name" value="Intergrase catalytic core"/>
    <property type="match status" value="1"/>
</dbReference>
<dbReference type="AlphaFoldDB" id="A0AAJ3NCR1"/>
<evidence type="ECO:0000256" key="5">
    <source>
        <dbReference type="PROSITE-ProRule" id="PRU01248"/>
    </source>
</evidence>
<dbReference type="PANTHER" id="PTHR30349:SF41">
    <property type="entry name" value="INTEGRASE_RECOMBINASE PROTEIN MJ0367-RELATED"/>
    <property type="match status" value="1"/>
</dbReference>
<reference evidence="8 11" key="1">
    <citation type="submission" date="2016-06" db="EMBL/GenBank/DDBJ databases">
        <authorList>
            <person name="Nicholson A.C."/>
        </authorList>
    </citation>
    <scope>NUCLEOTIDE SEQUENCE [LARGE SCALE GENOMIC DNA]</scope>
    <source>
        <strain evidence="8 11">G4123</strain>
    </source>
</reference>
<dbReference type="EMBL" id="MAIC01000013">
    <property type="protein sequence ID" value="OPB75974.1"/>
    <property type="molecule type" value="Genomic_DNA"/>
</dbReference>
<dbReference type="Pfam" id="PF00589">
    <property type="entry name" value="Phage_integrase"/>
    <property type="match status" value="1"/>
</dbReference>
<dbReference type="RefSeq" id="WP_078404235.1">
    <property type="nucleotide sequence ID" value="NZ_CP016377.1"/>
</dbReference>
<keyword evidence="4" id="KW-0233">DNA recombination</keyword>
<dbReference type="Proteomes" id="UP000190816">
    <property type="component" value="Unassembled WGS sequence"/>
</dbReference>
<dbReference type="InterPro" id="IPR044068">
    <property type="entry name" value="CB"/>
</dbReference>
<name>A0AAJ3NCR1_9FLAO</name>
<feature type="domain" description="Tyr recombinase" evidence="6">
    <location>
        <begin position="211"/>
        <end position="409"/>
    </location>
</feature>
<comment type="similarity">
    <text evidence="1">Belongs to the 'phage' integrase family.</text>
</comment>